<keyword evidence="2" id="KW-0813">Transport</keyword>
<keyword evidence="3" id="KW-0732">Signal</keyword>
<dbReference type="GO" id="GO:0055052">
    <property type="term" value="C:ATP-binding cassette (ABC) transporter complex, substrate-binding subunit-containing"/>
    <property type="evidence" value="ECO:0007669"/>
    <property type="project" value="TreeGrafter"/>
</dbReference>
<evidence type="ECO:0000256" key="2">
    <source>
        <dbReference type="ARBA" id="ARBA00022448"/>
    </source>
</evidence>
<evidence type="ECO:0000313" key="5">
    <source>
        <dbReference type="Proteomes" id="UP000607397"/>
    </source>
</evidence>
<dbReference type="Pfam" id="PF13416">
    <property type="entry name" value="SBP_bac_8"/>
    <property type="match status" value="1"/>
</dbReference>
<dbReference type="SUPFAM" id="SSF53850">
    <property type="entry name" value="Periplasmic binding protein-like II"/>
    <property type="match status" value="1"/>
</dbReference>
<protein>
    <submittedName>
        <fullName evidence="4">Extracellular solute-binding protein</fullName>
    </submittedName>
</protein>
<comment type="caution">
    <text evidence="4">The sequence shown here is derived from an EMBL/GenBank/DDBJ whole genome shotgun (WGS) entry which is preliminary data.</text>
</comment>
<dbReference type="AlphaFoldDB" id="A0A8K2A1D4"/>
<name>A0A8K2A1D4_9CYAN</name>
<comment type="similarity">
    <text evidence="1">Belongs to the bacterial solute-binding protein 1 family.</text>
</comment>
<keyword evidence="5" id="KW-1185">Reference proteome</keyword>
<dbReference type="PANTHER" id="PTHR30061">
    <property type="entry name" value="MALTOSE-BINDING PERIPLASMIC PROTEIN"/>
    <property type="match status" value="1"/>
</dbReference>
<accession>A0A8K2A1D4</accession>
<evidence type="ECO:0000313" key="4">
    <source>
        <dbReference type="EMBL" id="NCJ07853.1"/>
    </source>
</evidence>
<dbReference type="CDD" id="cd14748">
    <property type="entry name" value="PBP2_UgpB"/>
    <property type="match status" value="1"/>
</dbReference>
<sequence>MPWLWGLLCALLLLLSGCGLIPQQRGDGSIRVTLWQGVNPPQNREILQTLVDQFNQAHPDIEVESLYIGQPDQQMPKILAAVVGNAPPDLLWYNPTITGQLIDLGAIRPLDGWLNASSVKAELDPALLDTMTYAGQTWSVPFGTNNTGIFYRPSLFEAAGITNLPQTWTELRQVAQQLTRDTDGDGRIDQRGIFLALGKGDFAVFTWLPFLWSGGGTITTSRDGEQVNLVNGGAIAALQFWADLVADGSAILSAPERGYELDNFLAGNVAMQISGPWTLGQLQQSGVDFGVIPIPAEQTRATALGGENLFVFQTTPERERAALAFAEYVISQDFQTQWALGTGYLPVNLRSRTSNAYQAFIEAQPSLSVFLEQMAVARSRPIFPGYTRVTENLGRALEATLLGKQSPQAALESAQQRLDLIFGRS</sequence>
<evidence type="ECO:0000256" key="3">
    <source>
        <dbReference type="ARBA" id="ARBA00022729"/>
    </source>
</evidence>
<gene>
    <name evidence="4" type="ORF">GS597_15325</name>
</gene>
<organism evidence="4 5">
    <name type="scientific">Petrachloros mirabilis ULC683</name>
    <dbReference type="NCBI Taxonomy" id="2781853"/>
    <lineage>
        <taxon>Bacteria</taxon>
        <taxon>Bacillati</taxon>
        <taxon>Cyanobacteriota</taxon>
        <taxon>Cyanophyceae</taxon>
        <taxon>Synechococcales</taxon>
        <taxon>Petrachlorosaceae</taxon>
        <taxon>Petrachloros</taxon>
        <taxon>Petrachloros mirabilis</taxon>
    </lineage>
</organism>
<dbReference type="GO" id="GO:0042956">
    <property type="term" value="P:maltodextrin transmembrane transport"/>
    <property type="evidence" value="ECO:0007669"/>
    <property type="project" value="TreeGrafter"/>
</dbReference>
<dbReference type="Gene3D" id="3.40.190.10">
    <property type="entry name" value="Periplasmic binding protein-like II"/>
    <property type="match status" value="1"/>
</dbReference>
<dbReference type="GO" id="GO:1901982">
    <property type="term" value="F:maltose binding"/>
    <property type="evidence" value="ECO:0007669"/>
    <property type="project" value="TreeGrafter"/>
</dbReference>
<dbReference type="Proteomes" id="UP000607397">
    <property type="component" value="Unassembled WGS sequence"/>
</dbReference>
<dbReference type="EMBL" id="WVIC01000034">
    <property type="protein sequence ID" value="NCJ07853.1"/>
    <property type="molecule type" value="Genomic_DNA"/>
</dbReference>
<dbReference type="PANTHER" id="PTHR30061:SF50">
    <property type="entry name" value="MALTOSE_MALTODEXTRIN-BINDING PERIPLASMIC PROTEIN"/>
    <property type="match status" value="1"/>
</dbReference>
<proteinExistence type="inferred from homology"/>
<dbReference type="InterPro" id="IPR006059">
    <property type="entry name" value="SBP"/>
</dbReference>
<reference evidence="4" key="1">
    <citation type="submission" date="2019-12" db="EMBL/GenBank/DDBJ databases">
        <title>High-Quality draft genome sequences of three cyanobacteria isolated from the limestone walls of the Old Cathedral of Coimbra.</title>
        <authorList>
            <person name="Tiago I."/>
            <person name="Soares F."/>
            <person name="Portugal A."/>
        </authorList>
    </citation>
    <scope>NUCLEOTIDE SEQUENCE [LARGE SCALE GENOMIC DNA]</scope>
    <source>
        <strain evidence="4">C</strain>
    </source>
</reference>
<dbReference type="GO" id="GO:0015768">
    <property type="term" value="P:maltose transport"/>
    <property type="evidence" value="ECO:0007669"/>
    <property type="project" value="TreeGrafter"/>
</dbReference>
<evidence type="ECO:0000256" key="1">
    <source>
        <dbReference type="ARBA" id="ARBA00008520"/>
    </source>
</evidence>